<dbReference type="SMART" id="SM00589">
    <property type="entry name" value="PRY"/>
    <property type="match status" value="1"/>
</dbReference>
<organism evidence="5 6">
    <name type="scientific">Python bivittatus</name>
    <name type="common">Burmese python</name>
    <name type="synonym">Python molurus bivittatus</name>
    <dbReference type="NCBI Taxonomy" id="176946"/>
    <lineage>
        <taxon>Eukaryota</taxon>
        <taxon>Metazoa</taxon>
        <taxon>Chordata</taxon>
        <taxon>Craniata</taxon>
        <taxon>Vertebrata</taxon>
        <taxon>Euteleostomi</taxon>
        <taxon>Lepidosauria</taxon>
        <taxon>Squamata</taxon>
        <taxon>Bifurcata</taxon>
        <taxon>Unidentata</taxon>
        <taxon>Episquamata</taxon>
        <taxon>Toxicofera</taxon>
        <taxon>Serpentes</taxon>
        <taxon>Henophidia</taxon>
        <taxon>Pythonidae</taxon>
        <taxon>Python</taxon>
    </lineage>
</organism>
<proteinExistence type="inferred from homology"/>
<dbReference type="GeneID" id="103064177"/>
<keyword evidence="5" id="KW-1185">Reference proteome</keyword>
<evidence type="ECO:0000313" key="5">
    <source>
        <dbReference type="Proteomes" id="UP000695026"/>
    </source>
</evidence>
<dbReference type="RefSeq" id="XP_025032651.1">
    <property type="nucleotide sequence ID" value="XM_025176883.1"/>
</dbReference>
<dbReference type="PANTHER" id="PTHR24103">
    <property type="entry name" value="E3 UBIQUITIN-PROTEIN LIGASE TRIM"/>
    <property type="match status" value="1"/>
</dbReference>
<evidence type="ECO:0000256" key="2">
    <source>
        <dbReference type="ARBA" id="ARBA00022699"/>
    </source>
</evidence>
<dbReference type="Proteomes" id="UP000695026">
    <property type="component" value="Unplaced"/>
</dbReference>
<dbReference type="InterPro" id="IPR003879">
    <property type="entry name" value="Butyrophylin_SPRY"/>
</dbReference>
<dbReference type="InterPro" id="IPR013320">
    <property type="entry name" value="ConA-like_dom_sf"/>
</dbReference>
<dbReference type="Gene3D" id="2.60.120.920">
    <property type="match status" value="2"/>
</dbReference>
<dbReference type="InterPro" id="IPR043136">
    <property type="entry name" value="B30.2/SPRY_sf"/>
</dbReference>
<sequence>MLTYRRETEQKVWEMLDLIKRERENTVAEFRELQRWLEEQEKLLLARMEETEKEIVARRDECLAKQVEELSSLDSLIEEMEEKHQQPSSKLLQDIGRILKKYQVKKPSENPVAFPLELKWRIWDYSDISVFLKGITKQFRDTLKGGLQLQKANVILDPETAHPGLAFSKDHKDVRAVVKDQCLPQNPKRFEIWRFILGCQGFSTGRHCWEITVGRYTKLPLTTDLKRIRVSLNCEGGQVTFSDAETAALLYTFSEAALAGETLLPSFFLNNYACLTLAP</sequence>
<dbReference type="AlphaFoldDB" id="A0A9F5J8W9"/>
<dbReference type="InterPro" id="IPR001870">
    <property type="entry name" value="B30.2/SPRY"/>
</dbReference>
<comment type="function">
    <text evidence="3">Neurotoxin that produces dose-dependent hypolocomotion and hyperalgesia in mice. May directly act on the central nervous system, as it is 6500-fold more potent when administered intracerebroventricularly than intraperitoneal.</text>
</comment>
<dbReference type="InterPro" id="IPR050143">
    <property type="entry name" value="TRIM/RBCC"/>
</dbReference>
<name>A0A9F5J8W9_PYTBI</name>
<evidence type="ECO:0000313" key="6">
    <source>
        <dbReference type="RefSeq" id="XP_025032651.1"/>
    </source>
</evidence>
<dbReference type="PRINTS" id="PR01407">
    <property type="entry name" value="BUTYPHLNCDUF"/>
</dbReference>
<protein>
    <submittedName>
        <fullName evidence="6">Tripartite motif-containing protein 15-like isoform X2</fullName>
    </submittedName>
</protein>
<dbReference type="PROSITE" id="PS50188">
    <property type="entry name" value="B302_SPRY"/>
    <property type="match status" value="1"/>
</dbReference>
<evidence type="ECO:0000256" key="3">
    <source>
        <dbReference type="ARBA" id="ARBA00034460"/>
    </source>
</evidence>
<evidence type="ECO:0000256" key="1">
    <source>
        <dbReference type="ARBA" id="ARBA00009651"/>
    </source>
</evidence>
<keyword evidence="2" id="KW-0528">Neurotoxin</keyword>
<keyword evidence="2" id="KW-0800">Toxin</keyword>
<gene>
    <name evidence="6" type="primary">LOC103064177</name>
</gene>
<reference evidence="6" key="1">
    <citation type="submission" date="2025-08" db="UniProtKB">
        <authorList>
            <consortium name="RefSeq"/>
        </authorList>
    </citation>
    <scope>IDENTIFICATION</scope>
    <source>
        <tissue evidence="6">Liver</tissue>
    </source>
</reference>
<dbReference type="SUPFAM" id="SSF49899">
    <property type="entry name" value="Concanavalin A-like lectins/glucanases"/>
    <property type="match status" value="1"/>
</dbReference>
<evidence type="ECO:0000259" key="4">
    <source>
        <dbReference type="PROSITE" id="PS50188"/>
    </source>
</evidence>
<comment type="similarity">
    <text evidence="1">Belongs to the ohanin/vespryn family.</text>
</comment>
<dbReference type="Pfam" id="PF13765">
    <property type="entry name" value="PRY"/>
    <property type="match status" value="1"/>
</dbReference>
<accession>A0A9F5J8W9</accession>
<dbReference type="InterPro" id="IPR006574">
    <property type="entry name" value="PRY"/>
</dbReference>
<feature type="domain" description="B30.2/SPRY" evidence="4">
    <location>
        <begin position="134"/>
        <end position="279"/>
    </location>
</feature>